<feature type="transmembrane region" description="Helical" evidence="2">
    <location>
        <begin position="12"/>
        <end position="35"/>
    </location>
</feature>
<evidence type="ECO:0000313" key="3">
    <source>
        <dbReference type="EMBL" id="KYF90517.1"/>
    </source>
</evidence>
<accession>A0A150SDQ4</accession>
<dbReference type="EMBL" id="JEMB01001106">
    <property type="protein sequence ID" value="KYF90517.1"/>
    <property type="molecule type" value="Genomic_DNA"/>
</dbReference>
<reference evidence="3 4" key="1">
    <citation type="submission" date="2014-02" db="EMBL/GenBank/DDBJ databases">
        <title>The small core and large imbalanced accessory genome model reveals a collaborative survival strategy of Sorangium cellulosum strains in nature.</title>
        <authorList>
            <person name="Han K."/>
            <person name="Peng R."/>
            <person name="Blom J."/>
            <person name="Li Y.-Z."/>
        </authorList>
    </citation>
    <scope>NUCLEOTIDE SEQUENCE [LARGE SCALE GENOMIC DNA]</scope>
    <source>
        <strain evidence="3 4">So0011-07</strain>
    </source>
</reference>
<keyword evidence="2" id="KW-1133">Transmembrane helix</keyword>
<gene>
    <name evidence="3" type="ORF">BE17_52890</name>
</gene>
<dbReference type="AlphaFoldDB" id="A0A150SDQ4"/>
<organism evidence="3 4">
    <name type="scientific">Sorangium cellulosum</name>
    <name type="common">Polyangium cellulosum</name>
    <dbReference type="NCBI Taxonomy" id="56"/>
    <lineage>
        <taxon>Bacteria</taxon>
        <taxon>Pseudomonadati</taxon>
        <taxon>Myxococcota</taxon>
        <taxon>Polyangia</taxon>
        <taxon>Polyangiales</taxon>
        <taxon>Polyangiaceae</taxon>
        <taxon>Sorangium</taxon>
    </lineage>
</organism>
<evidence type="ECO:0000313" key="4">
    <source>
        <dbReference type="Proteomes" id="UP000075635"/>
    </source>
</evidence>
<comment type="caution">
    <text evidence="3">The sequence shown here is derived from an EMBL/GenBank/DDBJ whole genome shotgun (WGS) entry which is preliminary data.</text>
</comment>
<keyword evidence="2" id="KW-0812">Transmembrane</keyword>
<feature type="region of interest" description="Disordered" evidence="1">
    <location>
        <begin position="40"/>
        <end position="59"/>
    </location>
</feature>
<keyword evidence="2" id="KW-0472">Membrane</keyword>
<proteinExistence type="predicted"/>
<feature type="compositionally biased region" description="Pro residues" evidence="1">
    <location>
        <begin position="40"/>
        <end position="53"/>
    </location>
</feature>
<evidence type="ECO:0000256" key="1">
    <source>
        <dbReference type="SAM" id="MobiDB-lite"/>
    </source>
</evidence>
<protein>
    <submittedName>
        <fullName evidence="3">Uncharacterized protein</fullName>
    </submittedName>
</protein>
<dbReference type="Proteomes" id="UP000075635">
    <property type="component" value="Unassembled WGS sequence"/>
</dbReference>
<sequence length="87" mass="9178">MVEELVVPAPPVPLVVVTLVDVVLALVVVVAVVVLPAPPAPPAPPSPPSPPSAHPKRVATPSAIQVVPHSHREERFLLMLDFHKLSD</sequence>
<evidence type="ECO:0000256" key="2">
    <source>
        <dbReference type="SAM" id="Phobius"/>
    </source>
</evidence>
<name>A0A150SDQ4_SORCE</name>